<dbReference type="PANTHER" id="PTHR38467:SF1">
    <property type="entry name" value="CONJUGATIVE TRANSFER: ASSEMBLY"/>
    <property type="match status" value="1"/>
</dbReference>
<sequence length="846" mass="97376">MRRTVEVFDRKNNSKITTLESKFPLLSVEQGCMVSKDADITVAFRVELPELFTVTSAEYEAMHSAWHKAIKVLPNYSIVHKQDWFIKEDYQGKLSDGGLSFLARASERHFNERPYLHHSVYLFLTKTNKQRMAQQSNFSSLCRGHLLPKEITNKDEVMKFMEAVDQFERIINDTEQIRIVRMTEDELVGTNEKGGLLDRYFSLSEEGHASLEDIRLGADLVRVGDNRLCLHTLSDTDDLPTTVSTDSRYERLSTDRSDCRLSFASPVGLMLPCNHIYNQYLFIEDSDANLERFEKQARNMHSLARYSRSNQINEEWIQEYLNIAHSQGLTSIRAHFNVLAWSSDKEELRQIKNDVGSALALMECHPRHNTIDAATLYWAGIPGNAADFPAEESFYTFIEPALCFFTAETNYKDSLSPFGIKMADRLSGKPVHLDISDLPMKKGVITNRNKFILGPSGSGKSFFTNHMVRQYYEQGAHVLLVDTGNSYQGLCELIHRKTKDEDGVYFTYTNESPISFNPFYTDDYFFDVEKRESICTLLLTLWKSADEHITKTEAGELGSAVNAYIELICADHSVTPCFNTFYEYLRDVYRKDMEKRDIKVTLSDFNINNLLTTLKQYYKGGRYDFLLNSDKNIDLLSKRFIVFEIDQVKDNKDLFPVVTIIIMEAFINKMRRLKGIRKMILIEEAWKAIASANMADYIKYLYKTVRKYFGEAIVVTQEVDDIIQSPIVKESIINNSDCKILLDQRKYMTKFDGIQAMLGLSEKEKSQILSINQNNDPNRLYKEVWIGLGGMQSAVYATEVSMEEYLTYTTEETEKVEVMNRAAQLGGDIETAIRQLAIEKRNNKKK</sequence>
<dbReference type="InterPro" id="IPR022509">
    <property type="entry name" value="Conjugation_ATPase_TraG"/>
</dbReference>
<dbReference type="InterPro" id="IPR053155">
    <property type="entry name" value="F-pilin_assembly_TraC"/>
</dbReference>
<reference evidence="3" key="1">
    <citation type="submission" date="2009-09" db="EMBL/GenBank/DDBJ databases">
        <authorList>
            <person name="Weinstock G."/>
            <person name="Sodergren E."/>
            <person name="Clifton S."/>
            <person name="Fulton L."/>
            <person name="Fulton B."/>
            <person name="Courtney L."/>
            <person name="Fronick C."/>
            <person name="Harrison M."/>
            <person name="Strong C."/>
            <person name="Farmer C."/>
            <person name="Delahaunty K."/>
            <person name="Markovic C."/>
            <person name="Hall O."/>
            <person name="Minx P."/>
            <person name="Tomlinson C."/>
            <person name="Mitreva M."/>
            <person name="Nelson J."/>
            <person name="Hou S."/>
            <person name="Wollam A."/>
            <person name="Pepin K.H."/>
            <person name="Johnson M."/>
            <person name="Bhonagiri V."/>
            <person name="Nash W.E."/>
            <person name="Warren W."/>
            <person name="Chinwalla A."/>
            <person name="Mardis E.R."/>
            <person name="Wilson R.K."/>
        </authorList>
    </citation>
    <scope>NUCLEOTIDE SEQUENCE [LARGE SCALE GENOMIC DNA]</scope>
    <source>
        <strain evidence="3">ATCC 51259</strain>
    </source>
</reference>
<dbReference type="AlphaFoldDB" id="C9LKI5"/>
<gene>
    <name evidence="3" type="primary">traG</name>
    <name evidence="3" type="ORF">GCWU000325_02751</name>
</gene>
<feature type="domain" description="TraG N-terminal Bacteroidetes" evidence="1">
    <location>
        <begin position="12"/>
        <end position="64"/>
    </location>
</feature>
<dbReference type="eggNOG" id="COG3451">
    <property type="taxonomic scope" value="Bacteria"/>
</dbReference>
<dbReference type="InterPro" id="IPR024451">
    <property type="entry name" value="TraG_N_Bacteroidetes"/>
</dbReference>
<dbReference type="SUPFAM" id="SSF52540">
    <property type="entry name" value="P-loop containing nucleoside triphosphate hydrolases"/>
    <property type="match status" value="1"/>
</dbReference>
<dbReference type="InterPro" id="IPR043964">
    <property type="entry name" value="P-loop_TraG"/>
</dbReference>
<dbReference type="Gene3D" id="3.40.50.300">
    <property type="entry name" value="P-loop containing nucleotide triphosphate hydrolases"/>
    <property type="match status" value="1"/>
</dbReference>
<dbReference type="InterPro" id="IPR027417">
    <property type="entry name" value="P-loop_NTPase"/>
</dbReference>
<comment type="caution">
    <text evidence="3">The sequence shown here is derived from an EMBL/GenBank/DDBJ whole genome shotgun (WGS) entry which is preliminary data.</text>
</comment>
<evidence type="ECO:0000259" key="2">
    <source>
        <dbReference type="Pfam" id="PF19044"/>
    </source>
</evidence>
<evidence type="ECO:0000259" key="1">
    <source>
        <dbReference type="Pfam" id="PF12991"/>
    </source>
</evidence>
<dbReference type="OrthoDB" id="596266at2"/>
<dbReference type="PANTHER" id="PTHR38467">
    <property type="match status" value="1"/>
</dbReference>
<dbReference type="NCBIfam" id="TIGR03783">
    <property type="entry name" value="Bac_Flav_CT_G"/>
    <property type="match status" value="1"/>
</dbReference>
<dbReference type="Proteomes" id="UP000003460">
    <property type="component" value="Unassembled WGS sequence"/>
</dbReference>
<dbReference type="EMBL" id="ACIJ02000028">
    <property type="protein sequence ID" value="EEX70707.1"/>
    <property type="molecule type" value="Genomic_DNA"/>
</dbReference>
<dbReference type="STRING" id="626522.GCWU000325_02751"/>
<dbReference type="Pfam" id="PF19044">
    <property type="entry name" value="P-loop_TraG"/>
    <property type="match status" value="1"/>
</dbReference>
<dbReference type="GeneID" id="84577266"/>
<dbReference type="Gene3D" id="1.10.8.730">
    <property type="match status" value="1"/>
</dbReference>
<organism evidence="3 4">
    <name type="scientific">Alloprevotella tannerae ATCC 51259</name>
    <dbReference type="NCBI Taxonomy" id="626522"/>
    <lineage>
        <taxon>Bacteria</taxon>
        <taxon>Pseudomonadati</taxon>
        <taxon>Bacteroidota</taxon>
        <taxon>Bacteroidia</taxon>
        <taxon>Bacteroidales</taxon>
        <taxon>Prevotellaceae</taxon>
        <taxon>Alloprevotella</taxon>
    </lineage>
</organism>
<protein>
    <submittedName>
        <fullName evidence="3">Conjugation system ATPase, TraG family</fullName>
    </submittedName>
</protein>
<dbReference type="RefSeq" id="WP_006256578.1">
    <property type="nucleotide sequence ID" value="NZ_GG700643.1"/>
</dbReference>
<keyword evidence="4" id="KW-1185">Reference proteome</keyword>
<feature type="domain" description="TraG P-loop" evidence="2">
    <location>
        <begin position="419"/>
        <end position="839"/>
    </location>
</feature>
<evidence type="ECO:0000313" key="4">
    <source>
        <dbReference type="Proteomes" id="UP000003460"/>
    </source>
</evidence>
<accession>C9LKI5</accession>
<proteinExistence type="predicted"/>
<dbReference type="Pfam" id="PF12991">
    <property type="entry name" value="DUF3875"/>
    <property type="match status" value="1"/>
</dbReference>
<dbReference type="HOGENOM" id="CLU_015522_2_0_10"/>
<evidence type="ECO:0000313" key="3">
    <source>
        <dbReference type="EMBL" id="EEX70707.1"/>
    </source>
</evidence>
<name>C9LKI5_9BACT</name>